<dbReference type="PROSITE" id="PS50885">
    <property type="entry name" value="HAMP"/>
    <property type="match status" value="1"/>
</dbReference>
<dbReference type="CDD" id="cd06225">
    <property type="entry name" value="HAMP"/>
    <property type="match status" value="1"/>
</dbReference>
<evidence type="ECO:0000256" key="9">
    <source>
        <dbReference type="ARBA" id="ARBA00023012"/>
    </source>
</evidence>
<dbReference type="RefSeq" id="WP_247602112.1">
    <property type="nucleotide sequence ID" value="NZ_JBHLZO010000001.1"/>
</dbReference>
<evidence type="ECO:0000313" key="16">
    <source>
        <dbReference type="Proteomes" id="UP000581206"/>
    </source>
</evidence>
<dbReference type="PROSITE" id="PS50109">
    <property type="entry name" value="HIS_KIN"/>
    <property type="match status" value="1"/>
</dbReference>
<gene>
    <name evidence="15" type="ORF">HGA03_12750</name>
</gene>
<comment type="caution">
    <text evidence="15">The sequence shown here is derived from an EMBL/GenBank/DDBJ whole genome shotgun (WGS) entry which is preliminary data.</text>
</comment>
<accession>A0A7X6KWW5</accession>
<dbReference type="GO" id="GO:0000155">
    <property type="term" value="F:phosphorelay sensor kinase activity"/>
    <property type="evidence" value="ECO:0007669"/>
    <property type="project" value="InterPro"/>
</dbReference>
<comment type="subcellular location">
    <subcellularLocation>
        <location evidence="2">Cell membrane</location>
    </subcellularLocation>
</comment>
<keyword evidence="6 12" id="KW-0812">Transmembrane</keyword>
<dbReference type="PRINTS" id="PR00344">
    <property type="entry name" value="BCTRLSENSOR"/>
</dbReference>
<keyword evidence="5" id="KW-0808">Transferase</keyword>
<evidence type="ECO:0000259" key="14">
    <source>
        <dbReference type="PROSITE" id="PS50885"/>
    </source>
</evidence>
<feature type="transmembrane region" description="Helical" evidence="12">
    <location>
        <begin position="21"/>
        <end position="45"/>
    </location>
</feature>
<dbReference type="PANTHER" id="PTHR45436">
    <property type="entry name" value="SENSOR HISTIDINE KINASE YKOH"/>
    <property type="match status" value="1"/>
</dbReference>
<feature type="domain" description="HAMP" evidence="14">
    <location>
        <begin position="100"/>
        <end position="153"/>
    </location>
</feature>
<protein>
    <recommendedName>
        <fullName evidence="3">histidine kinase</fullName>
        <ecNumber evidence="3">2.7.13.3</ecNumber>
    </recommendedName>
</protein>
<dbReference type="Pfam" id="PF00512">
    <property type="entry name" value="HisKA"/>
    <property type="match status" value="1"/>
</dbReference>
<dbReference type="PANTHER" id="PTHR45436:SF5">
    <property type="entry name" value="SENSOR HISTIDINE KINASE TRCS"/>
    <property type="match status" value="1"/>
</dbReference>
<evidence type="ECO:0000259" key="13">
    <source>
        <dbReference type="PROSITE" id="PS50109"/>
    </source>
</evidence>
<dbReference type="EMBL" id="JAAXOX010000006">
    <property type="protein sequence ID" value="NKY23533.1"/>
    <property type="molecule type" value="Genomic_DNA"/>
</dbReference>
<dbReference type="InterPro" id="IPR050428">
    <property type="entry name" value="TCS_sensor_his_kinase"/>
</dbReference>
<keyword evidence="7 15" id="KW-0418">Kinase</keyword>
<dbReference type="SMART" id="SM00387">
    <property type="entry name" value="HATPase_c"/>
    <property type="match status" value="1"/>
</dbReference>
<dbReference type="InterPro" id="IPR036890">
    <property type="entry name" value="HATPase_C_sf"/>
</dbReference>
<dbReference type="InterPro" id="IPR036097">
    <property type="entry name" value="HisK_dim/P_sf"/>
</dbReference>
<evidence type="ECO:0000256" key="8">
    <source>
        <dbReference type="ARBA" id="ARBA00022989"/>
    </source>
</evidence>
<evidence type="ECO:0000256" key="1">
    <source>
        <dbReference type="ARBA" id="ARBA00000085"/>
    </source>
</evidence>
<evidence type="ECO:0000256" key="11">
    <source>
        <dbReference type="SAM" id="MobiDB-lite"/>
    </source>
</evidence>
<evidence type="ECO:0000256" key="2">
    <source>
        <dbReference type="ARBA" id="ARBA00004236"/>
    </source>
</evidence>
<name>A0A7X6KWW5_9CELL</name>
<dbReference type="Gene3D" id="3.30.565.10">
    <property type="entry name" value="Histidine kinase-like ATPase, C-terminal domain"/>
    <property type="match status" value="1"/>
</dbReference>
<proteinExistence type="predicted"/>
<feature type="domain" description="Histidine kinase" evidence="13">
    <location>
        <begin position="161"/>
        <end position="386"/>
    </location>
</feature>
<dbReference type="CDD" id="cd00082">
    <property type="entry name" value="HisKA"/>
    <property type="match status" value="1"/>
</dbReference>
<reference evidence="15 16" key="1">
    <citation type="submission" date="2020-04" db="EMBL/GenBank/DDBJ databases">
        <title>MicrobeNet Type strains.</title>
        <authorList>
            <person name="Nicholson A.C."/>
        </authorList>
    </citation>
    <scope>NUCLEOTIDE SEQUENCE [LARGE SCALE GENOMIC DNA]</scope>
    <source>
        <strain evidence="15 16">ATCC BAA-788</strain>
    </source>
</reference>
<dbReference type="InterPro" id="IPR003660">
    <property type="entry name" value="HAMP_dom"/>
</dbReference>
<dbReference type="EC" id="2.7.13.3" evidence="3"/>
<dbReference type="InterPro" id="IPR003594">
    <property type="entry name" value="HATPase_dom"/>
</dbReference>
<evidence type="ECO:0000256" key="10">
    <source>
        <dbReference type="ARBA" id="ARBA00023136"/>
    </source>
</evidence>
<evidence type="ECO:0000313" key="15">
    <source>
        <dbReference type="EMBL" id="NKY23533.1"/>
    </source>
</evidence>
<dbReference type="SMART" id="SM00388">
    <property type="entry name" value="HisKA"/>
    <property type="match status" value="1"/>
</dbReference>
<dbReference type="InterPro" id="IPR003661">
    <property type="entry name" value="HisK_dim/P_dom"/>
</dbReference>
<dbReference type="AlphaFoldDB" id="A0A7X6KWW5"/>
<dbReference type="Gene3D" id="1.10.287.130">
    <property type="match status" value="1"/>
</dbReference>
<sequence length="392" mass="41389">MTRFLPRPAANGDRASSLRARLTLGTILLVAAFGAALIIVLALVLDRSSRTHFARAPGAAVEETGYLLQIQITQAVVVWSILAAIALVTIASVAIWFVLRRTLRRLEVVTAAARTVGANGLDTRLPTDGPRDEVRVLAETINTMLDRLTTALAAQTRFVANASHELRTPLSTARTALDIPLAQGRVPADLEPDVRTALAANDRSARILDALLTLARTTGVTPDHLDPVDLPMLLEVVLSERAPAIEQAQVGVELDLAPAVVPGNEAMLTQVCANLIDNAIVHNRPGGAITVRCRTAATGTILEISNDGRVLDPGSVDALREPFHRGAESRLQPRATLAAGTATVGTGLGLGLAIVEEIVTRHGGTLTLASRPQGGLDARVDLPTERDRPVGP</sequence>
<evidence type="ECO:0000256" key="7">
    <source>
        <dbReference type="ARBA" id="ARBA00022777"/>
    </source>
</evidence>
<dbReference type="GO" id="GO:0005886">
    <property type="term" value="C:plasma membrane"/>
    <property type="evidence" value="ECO:0007669"/>
    <property type="project" value="UniProtKB-SubCell"/>
</dbReference>
<dbReference type="Pfam" id="PF00672">
    <property type="entry name" value="HAMP"/>
    <property type="match status" value="1"/>
</dbReference>
<feature type="transmembrane region" description="Helical" evidence="12">
    <location>
        <begin position="76"/>
        <end position="99"/>
    </location>
</feature>
<keyword evidence="16" id="KW-1185">Reference proteome</keyword>
<dbReference type="SUPFAM" id="SSF158472">
    <property type="entry name" value="HAMP domain-like"/>
    <property type="match status" value="1"/>
</dbReference>
<comment type="catalytic activity">
    <reaction evidence="1">
        <text>ATP + protein L-histidine = ADP + protein N-phospho-L-histidine.</text>
        <dbReference type="EC" id="2.7.13.3"/>
    </reaction>
</comment>
<keyword evidence="9" id="KW-0902">Two-component regulatory system</keyword>
<dbReference type="Pfam" id="PF02518">
    <property type="entry name" value="HATPase_c"/>
    <property type="match status" value="1"/>
</dbReference>
<keyword evidence="4" id="KW-0597">Phosphoprotein</keyword>
<keyword evidence="10 12" id="KW-0472">Membrane</keyword>
<dbReference type="SUPFAM" id="SSF55874">
    <property type="entry name" value="ATPase domain of HSP90 chaperone/DNA topoisomerase II/histidine kinase"/>
    <property type="match status" value="1"/>
</dbReference>
<feature type="compositionally biased region" description="Basic and acidic residues" evidence="11">
    <location>
        <begin position="378"/>
        <end position="392"/>
    </location>
</feature>
<evidence type="ECO:0000256" key="12">
    <source>
        <dbReference type="SAM" id="Phobius"/>
    </source>
</evidence>
<evidence type="ECO:0000256" key="6">
    <source>
        <dbReference type="ARBA" id="ARBA00022692"/>
    </source>
</evidence>
<dbReference type="SUPFAM" id="SSF47384">
    <property type="entry name" value="Homodimeric domain of signal transducing histidine kinase"/>
    <property type="match status" value="1"/>
</dbReference>
<feature type="region of interest" description="Disordered" evidence="11">
    <location>
        <begin position="370"/>
        <end position="392"/>
    </location>
</feature>
<dbReference type="CDD" id="cd00075">
    <property type="entry name" value="HATPase"/>
    <property type="match status" value="1"/>
</dbReference>
<dbReference type="SMART" id="SM00304">
    <property type="entry name" value="HAMP"/>
    <property type="match status" value="1"/>
</dbReference>
<keyword evidence="8 12" id="KW-1133">Transmembrane helix</keyword>
<organism evidence="15 16">
    <name type="scientific">Cellulomonas denverensis</name>
    <dbReference type="NCBI Taxonomy" id="264297"/>
    <lineage>
        <taxon>Bacteria</taxon>
        <taxon>Bacillati</taxon>
        <taxon>Actinomycetota</taxon>
        <taxon>Actinomycetes</taxon>
        <taxon>Micrococcales</taxon>
        <taxon>Cellulomonadaceae</taxon>
        <taxon>Cellulomonas</taxon>
    </lineage>
</organism>
<evidence type="ECO:0000256" key="3">
    <source>
        <dbReference type="ARBA" id="ARBA00012438"/>
    </source>
</evidence>
<dbReference type="InterPro" id="IPR005467">
    <property type="entry name" value="His_kinase_dom"/>
</dbReference>
<dbReference type="Proteomes" id="UP000581206">
    <property type="component" value="Unassembled WGS sequence"/>
</dbReference>
<evidence type="ECO:0000256" key="4">
    <source>
        <dbReference type="ARBA" id="ARBA00022553"/>
    </source>
</evidence>
<evidence type="ECO:0000256" key="5">
    <source>
        <dbReference type="ARBA" id="ARBA00022679"/>
    </source>
</evidence>
<dbReference type="Gene3D" id="6.10.340.10">
    <property type="match status" value="1"/>
</dbReference>
<dbReference type="InterPro" id="IPR004358">
    <property type="entry name" value="Sig_transdc_His_kin-like_C"/>
</dbReference>